<name>A0A6J7X0B5_9CAUD</name>
<gene>
    <name evidence="1" type="ORF">UFOVP386_4</name>
</gene>
<organism evidence="1">
    <name type="scientific">uncultured Caudovirales phage</name>
    <dbReference type="NCBI Taxonomy" id="2100421"/>
    <lineage>
        <taxon>Viruses</taxon>
        <taxon>Duplodnaviria</taxon>
        <taxon>Heunggongvirae</taxon>
        <taxon>Uroviricota</taxon>
        <taxon>Caudoviricetes</taxon>
        <taxon>Peduoviridae</taxon>
        <taxon>Maltschvirus</taxon>
        <taxon>Maltschvirus maltsch</taxon>
    </lineage>
</organism>
<dbReference type="EMBL" id="LR798330">
    <property type="protein sequence ID" value="CAB5223809.1"/>
    <property type="molecule type" value="Genomic_DNA"/>
</dbReference>
<protein>
    <submittedName>
        <fullName evidence="1">Uncharacterized protein</fullName>
    </submittedName>
</protein>
<proteinExistence type="predicted"/>
<accession>A0A6J7X0B5</accession>
<reference evidence="1" key="1">
    <citation type="submission" date="2020-05" db="EMBL/GenBank/DDBJ databases">
        <authorList>
            <person name="Chiriac C."/>
            <person name="Salcher M."/>
            <person name="Ghai R."/>
            <person name="Kavagutti S V."/>
        </authorList>
    </citation>
    <scope>NUCLEOTIDE SEQUENCE</scope>
</reference>
<sequence>MELKRLEEYQLMKFKTSLTEDEKKYLDVSKSGNHIKDCNIQELKKMIIFASVTYGVNHIPSMEEEKILYHAIHSTYPHNTIEELNYALFLNATGKYWERIQCFNLISIPFLCDCMNQYIQWSRKMNNELKKKEILELKSSDEFSEEKINWIEWLERDKKSYKVGKEGIHPGMDMIPLSFSRVVISSLYNLQVLSDIDFSENEWKDFEVKAFRECQIQKRKKIKASIKTEMMICLYNHLLSKESLFNEVINRLKLKNHGE</sequence>
<evidence type="ECO:0000313" key="1">
    <source>
        <dbReference type="EMBL" id="CAB5223809.1"/>
    </source>
</evidence>